<reference evidence="2" key="1">
    <citation type="submission" date="2020-10" db="EMBL/GenBank/DDBJ databases">
        <authorList>
            <person name="Gilroy R."/>
        </authorList>
    </citation>
    <scope>NUCLEOTIDE SEQUENCE</scope>
    <source>
        <strain evidence="2">CHK195-11698</strain>
    </source>
</reference>
<feature type="domain" description="Pyridoxamine 5'-phosphate oxidase N-terminal" evidence="1">
    <location>
        <begin position="18"/>
        <end position="125"/>
    </location>
</feature>
<sequence>MEFQEACKIMWDKLGDYKIMALATSTHDHPMIRNVSCIFYHDRIYFKTDKHFPKTKQLLENPQVAMCFHGVQVEGKAENKGLVIDEEGRIFEKKYREYLWGSYNAYSHIDTEILIEVTPDFVEIWDDDDKGNAYQILIDFASQSVEVKPYD</sequence>
<accession>A0A9D1HN01</accession>
<dbReference type="Proteomes" id="UP000824175">
    <property type="component" value="Unassembled WGS sequence"/>
</dbReference>
<dbReference type="Pfam" id="PF01243">
    <property type="entry name" value="PNPOx_N"/>
    <property type="match status" value="1"/>
</dbReference>
<name>A0A9D1HN01_9FIRM</name>
<dbReference type="InterPro" id="IPR012349">
    <property type="entry name" value="Split_barrel_FMN-bd"/>
</dbReference>
<dbReference type="Gene3D" id="2.30.110.10">
    <property type="entry name" value="Electron Transport, Fmn-binding Protein, Chain A"/>
    <property type="match status" value="1"/>
</dbReference>
<evidence type="ECO:0000313" key="2">
    <source>
        <dbReference type="EMBL" id="HIU13096.1"/>
    </source>
</evidence>
<dbReference type="EMBL" id="DVMJ01000023">
    <property type="protein sequence ID" value="HIU13096.1"/>
    <property type="molecule type" value="Genomic_DNA"/>
</dbReference>
<dbReference type="SUPFAM" id="SSF50475">
    <property type="entry name" value="FMN-binding split barrel"/>
    <property type="match status" value="1"/>
</dbReference>
<organism evidence="2 3">
    <name type="scientific">Candidatus Fimiplasma intestinipullorum</name>
    <dbReference type="NCBI Taxonomy" id="2840825"/>
    <lineage>
        <taxon>Bacteria</taxon>
        <taxon>Bacillati</taxon>
        <taxon>Bacillota</taxon>
        <taxon>Clostridia</taxon>
        <taxon>Eubacteriales</taxon>
        <taxon>Candidatus Fimiplasma</taxon>
    </lineage>
</organism>
<proteinExistence type="predicted"/>
<evidence type="ECO:0000313" key="3">
    <source>
        <dbReference type="Proteomes" id="UP000824175"/>
    </source>
</evidence>
<evidence type="ECO:0000259" key="1">
    <source>
        <dbReference type="Pfam" id="PF01243"/>
    </source>
</evidence>
<comment type="caution">
    <text evidence="2">The sequence shown here is derived from an EMBL/GenBank/DDBJ whole genome shotgun (WGS) entry which is preliminary data.</text>
</comment>
<protein>
    <submittedName>
        <fullName evidence="2">Pyridoxamine 5'-phosphate oxidase family protein</fullName>
    </submittedName>
</protein>
<gene>
    <name evidence="2" type="ORF">IAD15_03395</name>
</gene>
<reference evidence="2" key="2">
    <citation type="journal article" date="2021" name="PeerJ">
        <title>Extensive microbial diversity within the chicken gut microbiome revealed by metagenomics and culture.</title>
        <authorList>
            <person name="Gilroy R."/>
            <person name="Ravi A."/>
            <person name="Getino M."/>
            <person name="Pursley I."/>
            <person name="Horton D.L."/>
            <person name="Alikhan N.F."/>
            <person name="Baker D."/>
            <person name="Gharbi K."/>
            <person name="Hall N."/>
            <person name="Watson M."/>
            <person name="Adriaenssens E.M."/>
            <person name="Foster-Nyarko E."/>
            <person name="Jarju S."/>
            <person name="Secka A."/>
            <person name="Antonio M."/>
            <person name="Oren A."/>
            <person name="Chaudhuri R.R."/>
            <person name="La Ragione R."/>
            <person name="Hildebrand F."/>
            <person name="Pallen M.J."/>
        </authorList>
    </citation>
    <scope>NUCLEOTIDE SEQUENCE</scope>
    <source>
        <strain evidence="2">CHK195-11698</strain>
    </source>
</reference>
<dbReference type="InterPro" id="IPR011576">
    <property type="entry name" value="Pyridox_Oxase_N"/>
</dbReference>
<dbReference type="AlphaFoldDB" id="A0A9D1HN01"/>